<dbReference type="OrthoDB" id="5374328at2759"/>
<evidence type="ECO:0000313" key="2">
    <source>
        <dbReference type="EMBL" id="KZT05901.1"/>
    </source>
</evidence>
<evidence type="ECO:0000313" key="3">
    <source>
        <dbReference type="Proteomes" id="UP000076871"/>
    </source>
</evidence>
<dbReference type="AlphaFoldDB" id="A0A165DYP7"/>
<dbReference type="RefSeq" id="XP_040763641.1">
    <property type="nucleotide sequence ID" value="XM_040901568.1"/>
</dbReference>
<reference evidence="2 3" key="1">
    <citation type="journal article" date="2016" name="Mol. Biol. Evol.">
        <title>Comparative Genomics of Early-Diverging Mushroom-Forming Fungi Provides Insights into the Origins of Lignocellulose Decay Capabilities.</title>
        <authorList>
            <person name="Nagy L.G."/>
            <person name="Riley R."/>
            <person name="Tritt A."/>
            <person name="Adam C."/>
            <person name="Daum C."/>
            <person name="Floudas D."/>
            <person name="Sun H."/>
            <person name="Yadav J.S."/>
            <person name="Pangilinan J."/>
            <person name="Larsson K.H."/>
            <person name="Matsuura K."/>
            <person name="Barry K."/>
            <person name="Labutti K."/>
            <person name="Kuo R."/>
            <person name="Ohm R.A."/>
            <person name="Bhattacharya S.S."/>
            <person name="Shirouzu T."/>
            <person name="Yoshinaga Y."/>
            <person name="Martin F.M."/>
            <person name="Grigoriev I.V."/>
            <person name="Hibbett D.S."/>
        </authorList>
    </citation>
    <scope>NUCLEOTIDE SEQUENCE [LARGE SCALE GENOMIC DNA]</scope>
    <source>
        <strain evidence="2 3">93-53</strain>
    </source>
</reference>
<accession>A0A165DYP7</accession>
<protein>
    <submittedName>
        <fullName evidence="2">Uncharacterized protein</fullName>
    </submittedName>
</protein>
<organism evidence="2 3">
    <name type="scientific">Laetiporus sulphureus 93-53</name>
    <dbReference type="NCBI Taxonomy" id="1314785"/>
    <lineage>
        <taxon>Eukaryota</taxon>
        <taxon>Fungi</taxon>
        <taxon>Dikarya</taxon>
        <taxon>Basidiomycota</taxon>
        <taxon>Agaricomycotina</taxon>
        <taxon>Agaricomycetes</taxon>
        <taxon>Polyporales</taxon>
        <taxon>Laetiporus</taxon>
    </lineage>
</organism>
<gene>
    <name evidence="2" type="ORF">LAESUDRAFT_205184</name>
</gene>
<dbReference type="STRING" id="1314785.A0A165DYP7"/>
<feature type="region of interest" description="Disordered" evidence="1">
    <location>
        <begin position="299"/>
        <end position="356"/>
    </location>
</feature>
<name>A0A165DYP7_9APHY</name>
<feature type="region of interest" description="Disordered" evidence="1">
    <location>
        <begin position="1"/>
        <end position="45"/>
    </location>
</feature>
<sequence length="399" mass="41492">MNGLYDASSPSSSGSSPRSNTSSHTSFSPLPSIPSPQETSMNNPLSNMFDFSADAKSALFDGGPLSCGFCNATSTCVCKDITMQQVSEQLSLSNISAAAVDHSDMQQSNALPNDAPPSILENLPEYQAPVPLRRRAPAQAARPIFPISPAPIASNNAAVTCSGDPSNCLACADDAFGKAFCDAISKTVASTSSSCGYCPDPSQASNDGAAVNGCCGNPIACGGMDCSPATADMSAPASLGGNDGSMMMTDEPSTSETISCDNAWRQLKSHPNVAFADLSLLAEVVARRSKCTGPRVEILPAPGSVTPERALSPPAGTVSHANTNQHSQHSFSDPRATYDESRGMGGAPRSPPPQLVPQEVLISCGRQRVREVMADGVRDALRILDAKFPVPGRMSNFRM</sequence>
<feature type="compositionally biased region" description="Polar residues" evidence="1">
    <location>
        <begin position="319"/>
        <end position="331"/>
    </location>
</feature>
<feature type="compositionally biased region" description="Low complexity" evidence="1">
    <location>
        <begin position="8"/>
        <end position="29"/>
    </location>
</feature>
<feature type="compositionally biased region" description="Polar residues" evidence="1">
    <location>
        <begin position="35"/>
        <end position="45"/>
    </location>
</feature>
<proteinExistence type="predicted"/>
<dbReference type="GeneID" id="63818600"/>
<dbReference type="InParanoid" id="A0A165DYP7"/>
<evidence type="ECO:0000256" key="1">
    <source>
        <dbReference type="SAM" id="MobiDB-lite"/>
    </source>
</evidence>
<dbReference type="EMBL" id="KV427627">
    <property type="protein sequence ID" value="KZT05901.1"/>
    <property type="molecule type" value="Genomic_DNA"/>
</dbReference>
<dbReference type="Proteomes" id="UP000076871">
    <property type="component" value="Unassembled WGS sequence"/>
</dbReference>
<keyword evidence="3" id="KW-1185">Reference proteome</keyword>